<dbReference type="RefSeq" id="WP_191318563.1">
    <property type="nucleotide sequence ID" value="NZ_BNCG01000003.1"/>
</dbReference>
<name>A0ABV7UKI4_9HYPH</name>
<evidence type="ECO:0000313" key="4">
    <source>
        <dbReference type="EMBL" id="MFC3639237.1"/>
    </source>
</evidence>
<evidence type="ECO:0000313" key="5">
    <source>
        <dbReference type="Proteomes" id="UP001595704"/>
    </source>
</evidence>
<dbReference type="PROSITE" id="PS50889">
    <property type="entry name" value="S4"/>
    <property type="match status" value="1"/>
</dbReference>
<comment type="caution">
    <text evidence="4">The sequence shown here is derived from an EMBL/GenBank/DDBJ whole genome shotgun (WGS) entry which is preliminary data.</text>
</comment>
<sequence>MTETADRQRIDKWLWFTRMARSRPLAVALVTDGKVRLNGARVDAAGKGVKVGDVLTLNLPQGVRVARVLGLPARRGPAPEAASFWQDMTAEGALGDNDQGSGSAGGGARSTAQGM</sequence>
<evidence type="ECO:0000256" key="1">
    <source>
        <dbReference type="PROSITE-ProRule" id="PRU00182"/>
    </source>
</evidence>
<dbReference type="InterPro" id="IPR036986">
    <property type="entry name" value="S4_RNA-bd_sf"/>
</dbReference>
<organism evidence="4 5">
    <name type="scientific">Camelimonas fluminis</name>
    <dbReference type="NCBI Taxonomy" id="1576911"/>
    <lineage>
        <taxon>Bacteria</taxon>
        <taxon>Pseudomonadati</taxon>
        <taxon>Pseudomonadota</taxon>
        <taxon>Alphaproteobacteria</taxon>
        <taxon>Hyphomicrobiales</taxon>
        <taxon>Chelatococcaceae</taxon>
        <taxon>Camelimonas</taxon>
    </lineage>
</organism>
<reference evidence="5" key="1">
    <citation type="journal article" date="2019" name="Int. J. Syst. Evol. Microbiol.">
        <title>The Global Catalogue of Microorganisms (GCM) 10K type strain sequencing project: providing services to taxonomists for standard genome sequencing and annotation.</title>
        <authorList>
            <consortium name="The Broad Institute Genomics Platform"/>
            <consortium name="The Broad Institute Genome Sequencing Center for Infectious Disease"/>
            <person name="Wu L."/>
            <person name="Ma J."/>
        </authorList>
    </citation>
    <scope>NUCLEOTIDE SEQUENCE [LARGE SCALE GENOMIC DNA]</scope>
    <source>
        <strain evidence="5">KCTC 42282</strain>
    </source>
</reference>
<gene>
    <name evidence="4" type="ORF">ACFONL_17990</name>
</gene>
<feature type="region of interest" description="Disordered" evidence="2">
    <location>
        <begin position="89"/>
        <end position="115"/>
    </location>
</feature>
<evidence type="ECO:0000256" key="2">
    <source>
        <dbReference type="SAM" id="MobiDB-lite"/>
    </source>
</evidence>
<dbReference type="SMART" id="SM00363">
    <property type="entry name" value="S4"/>
    <property type="match status" value="1"/>
</dbReference>
<dbReference type="InterPro" id="IPR002942">
    <property type="entry name" value="S4_RNA-bd"/>
</dbReference>
<dbReference type="Gene3D" id="3.10.290.10">
    <property type="entry name" value="RNA-binding S4 domain"/>
    <property type="match status" value="1"/>
</dbReference>
<evidence type="ECO:0000259" key="3">
    <source>
        <dbReference type="SMART" id="SM00363"/>
    </source>
</evidence>
<dbReference type="CDD" id="cd00165">
    <property type="entry name" value="S4"/>
    <property type="match status" value="1"/>
</dbReference>
<dbReference type="Proteomes" id="UP001595704">
    <property type="component" value="Unassembled WGS sequence"/>
</dbReference>
<feature type="domain" description="RNA-binding S4" evidence="3">
    <location>
        <begin position="8"/>
        <end position="71"/>
    </location>
</feature>
<keyword evidence="1" id="KW-0694">RNA-binding</keyword>
<dbReference type="EMBL" id="JBHRYC010000086">
    <property type="protein sequence ID" value="MFC3639237.1"/>
    <property type="molecule type" value="Genomic_DNA"/>
</dbReference>
<proteinExistence type="predicted"/>
<keyword evidence="5" id="KW-1185">Reference proteome</keyword>
<protein>
    <submittedName>
        <fullName evidence="4">RNA-binding S4 domain-containing protein</fullName>
    </submittedName>
</protein>
<dbReference type="Pfam" id="PF01479">
    <property type="entry name" value="S4"/>
    <property type="match status" value="1"/>
</dbReference>
<accession>A0ABV7UKI4</accession>
<dbReference type="SUPFAM" id="SSF55174">
    <property type="entry name" value="Alpha-L RNA-binding motif"/>
    <property type="match status" value="1"/>
</dbReference>